<reference evidence="1" key="1">
    <citation type="submission" date="2002-03" db="EMBL/GenBank/DDBJ databases">
        <title>Immunoscreening of Schistosoma japonicum adult worm expression library using infected sera from Microtus fortis.</title>
        <authorList>
            <person name="Ouyang L."/>
            <person name="Zeng X."/>
            <person name="Yi X."/>
        </authorList>
    </citation>
    <scope>NUCLEOTIDE SEQUENCE</scope>
    <source>
        <strain evidence="1">Philippine</strain>
    </source>
</reference>
<name>Q8T5U1_SCHJA</name>
<proteinExistence type="evidence at transcript level"/>
<evidence type="ECO:0000313" key="1">
    <source>
        <dbReference type="EMBL" id="AAM08414.1"/>
    </source>
</evidence>
<protein>
    <submittedName>
        <fullName evidence="1">MF3 protein</fullName>
    </submittedName>
</protein>
<dbReference type="AlphaFoldDB" id="Q8T5U1"/>
<dbReference type="EMBL" id="AF493056">
    <property type="protein sequence ID" value="AAM08414.1"/>
    <property type="molecule type" value="mRNA"/>
</dbReference>
<sequence>MVDSWSEMHAPVVPVHEPPKPVKTLEACVQTTKESVCVVDSATDMQMKSPESVLDSAAAFVKRASVNAEVQVDRVSTPVVSLTTHKLESKPVETSLCTSCGHRYVKTEQTACQTVQPQIEPVPIAVKTSNVAMQTSEFSTLCQTTSELVTRVTPT</sequence>
<accession>Q8T5U1</accession>
<feature type="non-terminal residue" evidence="1">
    <location>
        <position position="155"/>
    </location>
</feature>
<organism evidence="1">
    <name type="scientific">Schistosoma japonicum</name>
    <name type="common">Blood fluke</name>
    <dbReference type="NCBI Taxonomy" id="6182"/>
    <lineage>
        <taxon>Eukaryota</taxon>
        <taxon>Metazoa</taxon>
        <taxon>Spiralia</taxon>
        <taxon>Lophotrochozoa</taxon>
        <taxon>Platyhelminthes</taxon>
        <taxon>Trematoda</taxon>
        <taxon>Digenea</taxon>
        <taxon>Strigeidida</taxon>
        <taxon>Schistosomatoidea</taxon>
        <taxon>Schistosomatidae</taxon>
        <taxon>Schistosoma</taxon>
    </lineage>
</organism>